<feature type="compositionally biased region" description="Basic and acidic residues" evidence="1">
    <location>
        <begin position="119"/>
        <end position="130"/>
    </location>
</feature>
<dbReference type="VEuPathDB" id="ToxoDB:TGP89_357840"/>
<gene>
    <name evidence="2" type="ORF">TGP89_357840</name>
</gene>
<dbReference type="EMBL" id="AEYI02000059">
    <property type="protein sequence ID" value="KFG52128.1"/>
    <property type="molecule type" value="Genomic_DNA"/>
</dbReference>
<feature type="compositionally biased region" description="Basic and acidic residues" evidence="1">
    <location>
        <begin position="229"/>
        <end position="239"/>
    </location>
</feature>
<feature type="region of interest" description="Disordered" evidence="1">
    <location>
        <begin position="27"/>
        <end position="57"/>
    </location>
</feature>
<proteinExistence type="predicted"/>
<accession>A0A086L660</accession>
<dbReference type="Proteomes" id="UP000028828">
    <property type="component" value="Unassembled WGS sequence"/>
</dbReference>
<feature type="compositionally biased region" description="Basic and acidic residues" evidence="1">
    <location>
        <begin position="191"/>
        <end position="202"/>
    </location>
</feature>
<evidence type="ECO:0000313" key="3">
    <source>
        <dbReference type="Proteomes" id="UP000028828"/>
    </source>
</evidence>
<sequence length="393" mass="41141">MATAPVSHQIGTARGFPTSAATCSLASSSLSSSSSSPSASPGRSLSSPPSPASDSRSSPAAPAFLACQFCRMKAKAGCVHGACRLCCLKLLQLAQVEGEAALADARKLGEGVAVPATTAREKEQRPRKDGPNACEDGGERWRSCGDASDLEDPNARKPRSLHLGGRGWFSLPADLVLHQLCAVHRARPRKKQENETDGDKETPAAAGDRCTILAAAAGGKSEKATAVGRSDDAESREPQTRGGTGRSTFSADEKKRRDSLSPMDAPLPWYAACGDGGGGSLASTGKPSGAVFRMCTGDAFSGSALAASESRFCRATVRFVQHPAWCVWVGRGKILRPFVALLLLRALLLHMATCKGSCMNVDAGEAARRSVQTLRSASRLVHFDVGILLMPCF</sequence>
<reference evidence="2 3" key="1">
    <citation type="submission" date="2014-03" db="EMBL/GenBank/DDBJ databases">
        <authorList>
            <person name="Sibley D."/>
            <person name="Venepally P."/>
            <person name="Karamycheva S."/>
            <person name="Hadjithomas M."/>
            <person name="Khan A."/>
            <person name="Brunk B."/>
            <person name="Roos D."/>
            <person name="Caler E."/>
            <person name="Lorenzi H."/>
        </authorList>
    </citation>
    <scope>NUCLEOTIDE SEQUENCE [LARGE SCALE GENOMIC DNA]</scope>
    <source>
        <strain evidence="3">p89</strain>
    </source>
</reference>
<comment type="caution">
    <text evidence="2">The sequence shown here is derived from an EMBL/GenBank/DDBJ whole genome shotgun (WGS) entry which is preliminary data.</text>
</comment>
<protein>
    <submittedName>
        <fullName evidence="2">Putative asparagine synthase</fullName>
    </submittedName>
</protein>
<organism evidence="2 3">
    <name type="scientific">Toxoplasma gondii p89</name>
    <dbReference type="NCBI Taxonomy" id="943119"/>
    <lineage>
        <taxon>Eukaryota</taxon>
        <taxon>Sar</taxon>
        <taxon>Alveolata</taxon>
        <taxon>Apicomplexa</taxon>
        <taxon>Conoidasida</taxon>
        <taxon>Coccidia</taxon>
        <taxon>Eucoccidiorida</taxon>
        <taxon>Eimeriorina</taxon>
        <taxon>Sarcocystidae</taxon>
        <taxon>Toxoplasma</taxon>
    </lineage>
</organism>
<feature type="region of interest" description="Disordered" evidence="1">
    <location>
        <begin position="185"/>
        <end position="263"/>
    </location>
</feature>
<evidence type="ECO:0000256" key="1">
    <source>
        <dbReference type="SAM" id="MobiDB-lite"/>
    </source>
</evidence>
<feature type="region of interest" description="Disordered" evidence="1">
    <location>
        <begin position="115"/>
        <end position="163"/>
    </location>
</feature>
<dbReference type="AlphaFoldDB" id="A0A086L660"/>
<name>A0A086L660_TOXGO</name>
<evidence type="ECO:0000313" key="2">
    <source>
        <dbReference type="EMBL" id="KFG52128.1"/>
    </source>
</evidence>